<accession>A0AA39HJH2</accession>
<keyword evidence="5" id="KW-1185">Reference proteome</keyword>
<feature type="compositionally biased region" description="Basic and acidic residues" evidence="3">
    <location>
        <begin position="358"/>
        <end position="368"/>
    </location>
</feature>
<dbReference type="AlphaFoldDB" id="A0AA39HJH2"/>
<dbReference type="GO" id="GO:0006309">
    <property type="term" value="P:apoptotic DNA fragmentation"/>
    <property type="evidence" value="ECO:0007669"/>
    <property type="project" value="TreeGrafter"/>
</dbReference>
<evidence type="ECO:0000256" key="2">
    <source>
        <dbReference type="ARBA" id="ARBA00022801"/>
    </source>
</evidence>
<dbReference type="Proteomes" id="UP001175271">
    <property type="component" value="Unassembled WGS sequence"/>
</dbReference>
<reference evidence="4" key="1">
    <citation type="submission" date="2023-06" db="EMBL/GenBank/DDBJ databases">
        <title>Genomic analysis of the entomopathogenic nematode Steinernema hermaphroditum.</title>
        <authorList>
            <person name="Schwarz E.M."/>
            <person name="Heppert J.K."/>
            <person name="Baniya A."/>
            <person name="Schwartz H.T."/>
            <person name="Tan C.-H."/>
            <person name="Antoshechkin I."/>
            <person name="Sternberg P.W."/>
            <person name="Goodrich-Blair H."/>
            <person name="Dillman A.R."/>
        </authorList>
    </citation>
    <scope>NUCLEOTIDE SEQUENCE</scope>
    <source>
        <strain evidence="4">PS9179</strain>
        <tissue evidence="4">Whole animal</tissue>
    </source>
</reference>
<feature type="compositionally biased region" description="Basic residues" evidence="3">
    <location>
        <begin position="369"/>
        <end position="383"/>
    </location>
</feature>
<sequence>MSLIAYNDQPPGETPDVRYAHVKGFLGWRKHVLGGFHVLHTFPNFPNFKSDDFYESVGKEERRSKGQIFFCTTHNYDVLKDLWKMVKHTIPYVYHTHDVDENDFDTEDTPWSQTDASEHVQSTVVKTSGGKTLTVLYHDKPGKFTNEDGQTVQDAHDQILRFLDRPDEAYFLAHSWTASPAKSRQPTICIPQKGCVLLIWEHNLGGPETATSTRSSDHSKFAAEVRIAAKDEMKKYDHEPSVFFSGSNSADTQTLRGGRALGIADAVLNEIFRCSVIYADFDTNGHLDISVDQLGKYFNERREVIFDAVCEGCRSSSACATTFGAENYSMEQMIEDTKRVSHGYYSKIENYDSPLNAKAREKQKEKKPAPRKSTRQKPTKKSK</sequence>
<dbReference type="PANTHER" id="PTHR10858">
    <property type="entry name" value="DEOXYRIBONUCLEASE II"/>
    <property type="match status" value="1"/>
</dbReference>
<dbReference type="Pfam" id="PF03265">
    <property type="entry name" value="DNase_II"/>
    <property type="match status" value="1"/>
</dbReference>
<dbReference type="PANTHER" id="PTHR10858:SF23">
    <property type="entry name" value="DEOXYRIBONUCLEASE II"/>
    <property type="match status" value="1"/>
</dbReference>
<evidence type="ECO:0000256" key="1">
    <source>
        <dbReference type="ARBA" id="ARBA00007527"/>
    </source>
</evidence>
<keyword evidence="2" id="KW-0378">Hydrolase</keyword>
<name>A0AA39HJH2_9BILA</name>
<evidence type="ECO:0000313" key="5">
    <source>
        <dbReference type="Proteomes" id="UP001175271"/>
    </source>
</evidence>
<proteinExistence type="inferred from homology"/>
<gene>
    <name evidence="4" type="ORF">QR680_018188</name>
</gene>
<protein>
    <submittedName>
        <fullName evidence="4">Uncharacterized protein</fullName>
    </submittedName>
</protein>
<dbReference type="GO" id="GO:0004531">
    <property type="term" value="F:deoxyribonuclease II activity"/>
    <property type="evidence" value="ECO:0007669"/>
    <property type="project" value="InterPro"/>
</dbReference>
<dbReference type="EMBL" id="JAUCMV010000004">
    <property type="protein sequence ID" value="KAK0405777.1"/>
    <property type="molecule type" value="Genomic_DNA"/>
</dbReference>
<evidence type="ECO:0000256" key="3">
    <source>
        <dbReference type="SAM" id="MobiDB-lite"/>
    </source>
</evidence>
<dbReference type="InterPro" id="IPR004947">
    <property type="entry name" value="DNase_II"/>
</dbReference>
<comment type="similarity">
    <text evidence="1">Belongs to the DNase II family.</text>
</comment>
<feature type="region of interest" description="Disordered" evidence="3">
    <location>
        <begin position="351"/>
        <end position="383"/>
    </location>
</feature>
<organism evidence="4 5">
    <name type="scientific">Steinernema hermaphroditum</name>
    <dbReference type="NCBI Taxonomy" id="289476"/>
    <lineage>
        <taxon>Eukaryota</taxon>
        <taxon>Metazoa</taxon>
        <taxon>Ecdysozoa</taxon>
        <taxon>Nematoda</taxon>
        <taxon>Chromadorea</taxon>
        <taxon>Rhabditida</taxon>
        <taxon>Tylenchina</taxon>
        <taxon>Panagrolaimomorpha</taxon>
        <taxon>Strongyloidoidea</taxon>
        <taxon>Steinernematidae</taxon>
        <taxon>Steinernema</taxon>
    </lineage>
</organism>
<evidence type="ECO:0000313" key="4">
    <source>
        <dbReference type="EMBL" id="KAK0405777.1"/>
    </source>
</evidence>
<comment type="caution">
    <text evidence="4">The sequence shown here is derived from an EMBL/GenBank/DDBJ whole genome shotgun (WGS) entry which is preliminary data.</text>
</comment>